<dbReference type="InterPro" id="IPR000073">
    <property type="entry name" value="AB_hydrolase_1"/>
</dbReference>
<dbReference type="SUPFAM" id="SSF53474">
    <property type="entry name" value="alpha/beta-Hydrolases"/>
    <property type="match status" value="1"/>
</dbReference>
<evidence type="ECO:0000313" key="3">
    <source>
        <dbReference type="EMBL" id="GAA4487251.1"/>
    </source>
</evidence>
<feature type="signal peptide" evidence="1">
    <location>
        <begin position="1"/>
        <end position="34"/>
    </location>
</feature>
<dbReference type="PROSITE" id="PS51257">
    <property type="entry name" value="PROKAR_LIPOPROTEIN"/>
    <property type="match status" value="1"/>
</dbReference>
<reference evidence="4" key="1">
    <citation type="journal article" date="2019" name="Int. J. Syst. Evol. Microbiol.">
        <title>The Global Catalogue of Microorganisms (GCM) 10K type strain sequencing project: providing services to taxonomists for standard genome sequencing and annotation.</title>
        <authorList>
            <consortium name="The Broad Institute Genomics Platform"/>
            <consortium name="The Broad Institute Genome Sequencing Center for Infectious Disease"/>
            <person name="Wu L."/>
            <person name="Ma J."/>
        </authorList>
    </citation>
    <scope>NUCLEOTIDE SEQUENCE [LARGE SCALE GENOMIC DNA]</scope>
    <source>
        <strain evidence="4">JCM 17839</strain>
    </source>
</reference>
<keyword evidence="3" id="KW-0378">Hydrolase</keyword>
<dbReference type="GO" id="GO:0016787">
    <property type="term" value="F:hydrolase activity"/>
    <property type="evidence" value="ECO:0007669"/>
    <property type="project" value="UniProtKB-KW"/>
</dbReference>
<dbReference type="Proteomes" id="UP001500731">
    <property type="component" value="Unassembled WGS sequence"/>
</dbReference>
<evidence type="ECO:0000256" key="1">
    <source>
        <dbReference type="SAM" id="SignalP"/>
    </source>
</evidence>
<keyword evidence="4" id="KW-1185">Reference proteome</keyword>
<dbReference type="InterPro" id="IPR029058">
    <property type="entry name" value="AB_hydrolase_fold"/>
</dbReference>
<name>A0ABP8PIU6_9MICO</name>
<evidence type="ECO:0000313" key="4">
    <source>
        <dbReference type="Proteomes" id="UP001500731"/>
    </source>
</evidence>
<dbReference type="RefSeq" id="WP_345187364.1">
    <property type="nucleotide sequence ID" value="NZ_BAABGP010000017.1"/>
</dbReference>
<proteinExistence type="predicted"/>
<comment type="caution">
    <text evidence="3">The sequence shown here is derived from an EMBL/GenBank/DDBJ whole genome shotgun (WGS) entry which is preliminary data.</text>
</comment>
<dbReference type="Pfam" id="PF12697">
    <property type="entry name" value="Abhydrolase_6"/>
    <property type="match status" value="1"/>
</dbReference>
<dbReference type="EMBL" id="BAABGP010000017">
    <property type="protein sequence ID" value="GAA4487251.1"/>
    <property type="molecule type" value="Genomic_DNA"/>
</dbReference>
<sequence>MNDLRPRRSHGRLRRHGTGALAVLALLLTGCSAATDRPAPTAPATATATATAAVAGLFDVGAGRRIYLECHGTGTTTVVLIGGLRAATDYWNRTDTKPITVMRGVSGAARVCAYDRPGTVREGNAFSRSDPIAQPSSELSAVADLHALLTVAGVAGPYVLVGHSYGGCIARLYASTYPAQVVGMVLVDALSEAFAAAMPAAQYAQLQVSQQVPAEDLAAYPAIERLDMDAVNAELRAAPPIHAMPLTVLSADQLVAPQWQSMIDSGQLPAGTPADLGAAVDRAQKASQDFQAGLVPGAVHITQTHSGHDIPLDNPAIVITAIRDVLSRAR</sequence>
<feature type="domain" description="AB hydrolase-1" evidence="2">
    <location>
        <begin position="78"/>
        <end position="319"/>
    </location>
</feature>
<dbReference type="Gene3D" id="3.40.50.1820">
    <property type="entry name" value="alpha/beta hydrolase"/>
    <property type="match status" value="1"/>
</dbReference>
<protein>
    <submittedName>
        <fullName evidence="3">Alpha/beta hydrolase</fullName>
    </submittedName>
</protein>
<evidence type="ECO:0000259" key="2">
    <source>
        <dbReference type="Pfam" id="PF12697"/>
    </source>
</evidence>
<accession>A0ABP8PIU6</accession>
<organism evidence="3 4">
    <name type="scientific">Microbacterium panaciterrae</name>
    <dbReference type="NCBI Taxonomy" id="985759"/>
    <lineage>
        <taxon>Bacteria</taxon>
        <taxon>Bacillati</taxon>
        <taxon>Actinomycetota</taxon>
        <taxon>Actinomycetes</taxon>
        <taxon>Micrococcales</taxon>
        <taxon>Microbacteriaceae</taxon>
        <taxon>Microbacterium</taxon>
    </lineage>
</organism>
<dbReference type="InterPro" id="IPR050266">
    <property type="entry name" value="AB_hydrolase_sf"/>
</dbReference>
<keyword evidence="1" id="KW-0732">Signal</keyword>
<feature type="chain" id="PRO_5047201728" evidence="1">
    <location>
        <begin position="35"/>
        <end position="330"/>
    </location>
</feature>
<dbReference type="PANTHER" id="PTHR43798">
    <property type="entry name" value="MONOACYLGLYCEROL LIPASE"/>
    <property type="match status" value="1"/>
</dbReference>
<dbReference type="PANTHER" id="PTHR43798:SF33">
    <property type="entry name" value="HYDROLASE, PUTATIVE (AFU_ORTHOLOGUE AFUA_2G14860)-RELATED"/>
    <property type="match status" value="1"/>
</dbReference>
<gene>
    <name evidence="3" type="ORF">GCM10023171_24640</name>
</gene>